<dbReference type="EMBL" id="WUQX01000001">
    <property type="protein sequence ID" value="MXP76741.1"/>
    <property type="molecule type" value="Genomic_DNA"/>
</dbReference>
<evidence type="ECO:0000313" key="2">
    <source>
        <dbReference type="EMBL" id="MXP76741.1"/>
    </source>
</evidence>
<dbReference type="GO" id="GO:0003677">
    <property type="term" value="F:DNA binding"/>
    <property type="evidence" value="ECO:0007669"/>
    <property type="project" value="InterPro"/>
</dbReference>
<evidence type="ECO:0000259" key="1">
    <source>
        <dbReference type="PROSITE" id="PS50943"/>
    </source>
</evidence>
<dbReference type="CDD" id="cd00093">
    <property type="entry name" value="HTH_XRE"/>
    <property type="match status" value="1"/>
</dbReference>
<reference evidence="2 3" key="1">
    <citation type="submission" date="2019-12" db="EMBL/GenBank/DDBJ databases">
        <title>Sporaefaciens musculi gen. nov., sp. nov., a novel bacterium isolated from the caecum of an obese mouse.</title>
        <authorList>
            <person name="Rasmussen T.S."/>
            <person name="Streidl T."/>
            <person name="Hitch T.C.A."/>
            <person name="Wortmann E."/>
            <person name="Deptula P."/>
            <person name="Hansen M."/>
            <person name="Nielsen D.S."/>
            <person name="Clavel T."/>
            <person name="Vogensen F.K."/>
        </authorList>
    </citation>
    <scope>NUCLEOTIDE SEQUENCE [LARGE SCALE GENOMIC DNA]</scope>
    <source>
        <strain evidence="2 3">WCA-9-b2</strain>
    </source>
</reference>
<gene>
    <name evidence="2" type="ORF">GN277_15520</name>
</gene>
<keyword evidence="3" id="KW-1185">Reference proteome</keyword>
<feature type="domain" description="HTH cro/C1-type" evidence="1">
    <location>
        <begin position="3"/>
        <end position="59"/>
    </location>
</feature>
<dbReference type="Pfam" id="PF01381">
    <property type="entry name" value="HTH_3"/>
    <property type="match status" value="1"/>
</dbReference>
<dbReference type="RefSeq" id="WP_159751800.1">
    <property type="nucleotide sequence ID" value="NZ_WUQX01000001.1"/>
</dbReference>
<name>A0A7X3MHW9_9FIRM</name>
<proteinExistence type="predicted"/>
<sequence length="78" mass="9189">MNIKEMRKDKGLTQKQLAEQIGVNIRWVQKLEAGDTKLENITFLNAIKLIRALTPYDDEKQLAREMYIILKRTLQEND</sequence>
<dbReference type="SUPFAM" id="SSF47413">
    <property type="entry name" value="lambda repressor-like DNA-binding domains"/>
    <property type="match status" value="1"/>
</dbReference>
<dbReference type="AlphaFoldDB" id="A0A7X3MHW9"/>
<dbReference type="PROSITE" id="PS50943">
    <property type="entry name" value="HTH_CROC1"/>
    <property type="match status" value="1"/>
</dbReference>
<comment type="caution">
    <text evidence="2">The sequence shown here is derived from an EMBL/GenBank/DDBJ whole genome shotgun (WGS) entry which is preliminary data.</text>
</comment>
<organism evidence="2 3">
    <name type="scientific">Sporofaciens musculi</name>
    <dbReference type="NCBI Taxonomy" id="2681861"/>
    <lineage>
        <taxon>Bacteria</taxon>
        <taxon>Bacillati</taxon>
        <taxon>Bacillota</taxon>
        <taxon>Clostridia</taxon>
        <taxon>Lachnospirales</taxon>
        <taxon>Lachnospiraceae</taxon>
        <taxon>Sporofaciens</taxon>
    </lineage>
</organism>
<dbReference type="InterPro" id="IPR001387">
    <property type="entry name" value="Cro/C1-type_HTH"/>
</dbReference>
<dbReference type="InterPro" id="IPR010982">
    <property type="entry name" value="Lambda_DNA-bd_dom_sf"/>
</dbReference>
<dbReference type="Gene3D" id="1.10.260.40">
    <property type="entry name" value="lambda repressor-like DNA-binding domains"/>
    <property type="match status" value="1"/>
</dbReference>
<dbReference type="Proteomes" id="UP000460412">
    <property type="component" value="Unassembled WGS sequence"/>
</dbReference>
<dbReference type="SMART" id="SM00530">
    <property type="entry name" value="HTH_XRE"/>
    <property type="match status" value="1"/>
</dbReference>
<accession>A0A7X3MHW9</accession>
<evidence type="ECO:0000313" key="3">
    <source>
        <dbReference type="Proteomes" id="UP000460412"/>
    </source>
</evidence>
<protein>
    <submittedName>
        <fullName evidence="2">Helix-turn-helix domain-containing protein</fullName>
    </submittedName>
</protein>